<dbReference type="SMART" id="SM00577">
    <property type="entry name" value="CPDc"/>
    <property type="match status" value="1"/>
</dbReference>
<dbReference type="AlphaFoldDB" id="A0A0V1MNJ6"/>
<dbReference type="SUPFAM" id="SSF56784">
    <property type="entry name" value="HAD-like"/>
    <property type="match status" value="1"/>
</dbReference>
<keyword evidence="1" id="KW-0813">Transport</keyword>
<feature type="compositionally biased region" description="Basic and acidic residues" evidence="2">
    <location>
        <begin position="1"/>
        <end position="21"/>
    </location>
</feature>
<dbReference type="CDD" id="cd07521">
    <property type="entry name" value="HAD_FCP1-like"/>
    <property type="match status" value="1"/>
</dbReference>
<comment type="subunit">
    <text evidence="1">Component of the TIM23 complex.</text>
</comment>
<feature type="domain" description="FCP1 homology" evidence="3">
    <location>
        <begin position="75"/>
        <end position="228"/>
    </location>
</feature>
<dbReference type="EMBL" id="JYDO01000064">
    <property type="protein sequence ID" value="KRZ73396.1"/>
    <property type="molecule type" value="Genomic_DNA"/>
</dbReference>
<comment type="function">
    <text evidence="1">Essential component of the TIM23 complex, a complex that mediates the translocation of transit peptide-containing proteins across the mitochondrial inner membrane.</text>
</comment>
<evidence type="ECO:0000259" key="3">
    <source>
        <dbReference type="PROSITE" id="PS50969"/>
    </source>
</evidence>
<evidence type="ECO:0000313" key="5">
    <source>
        <dbReference type="Proteomes" id="UP000054843"/>
    </source>
</evidence>
<feature type="region of interest" description="Disordered" evidence="2">
    <location>
        <begin position="1"/>
        <end position="29"/>
    </location>
</feature>
<protein>
    <recommendedName>
        <fullName evidence="1">Mitochondrial import inner membrane translocase subunit TIM50</fullName>
    </recommendedName>
</protein>
<dbReference type="Gene3D" id="3.40.50.1000">
    <property type="entry name" value="HAD superfamily/HAD-like"/>
    <property type="match status" value="1"/>
</dbReference>
<accession>A0A0V1MNJ6</accession>
<keyword evidence="1" id="KW-0653">Protein transport</keyword>
<dbReference type="Pfam" id="PF03031">
    <property type="entry name" value="NIF"/>
    <property type="match status" value="1"/>
</dbReference>
<dbReference type="InterPro" id="IPR050365">
    <property type="entry name" value="TIM50"/>
</dbReference>
<evidence type="ECO:0000313" key="4">
    <source>
        <dbReference type="EMBL" id="KRZ73396.1"/>
    </source>
</evidence>
<dbReference type="OrthoDB" id="5918458at2759"/>
<dbReference type="InterPro" id="IPR036412">
    <property type="entry name" value="HAD-like_sf"/>
</dbReference>
<name>A0A0V1MNJ6_9BILA</name>
<evidence type="ECO:0000256" key="2">
    <source>
        <dbReference type="SAM" id="MobiDB-lite"/>
    </source>
</evidence>
<reference evidence="4 5" key="1">
    <citation type="submission" date="2015-01" db="EMBL/GenBank/DDBJ databases">
        <title>Evolution of Trichinella species and genotypes.</title>
        <authorList>
            <person name="Korhonen P.K."/>
            <person name="Edoardo P."/>
            <person name="Giuseppe L.R."/>
            <person name="Gasser R.B."/>
        </authorList>
    </citation>
    <scope>NUCLEOTIDE SEQUENCE [LARGE SCALE GENOMIC DNA]</scope>
    <source>
        <strain evidence="4">ISS1980</strain>
    </source>
</reference>
<dbReference type="InterPro" id="IPR023214">
    <property type="entry name" value="HAD_sf"/>
</dbReference>
<sequence length="249" mass="28863">MERKVELDSSKKEPEAKKPDQEVVSTSQGVQQIESAGRFKCLKKMWSGFIAALCFRKKRKYVNEQAGVNLDSTSTKNTNLTVVLDLDSTLVFSTKEKCFPGQQEIKSIKYYVGIRPHCRTLLETIRPFSNIMVYSAGGPKYVNHIVELLDPEKKFFDKVLNRDSCQFVNGIYLKDLRKTGYALKRTVWIDDKLESFPFQPYNGIVIKRWIGDPEDEEILKIIKLIMQLRKENNVCSFLKKNHRKTNNNK</sequence>
<dbReference type="PANTHER" id="PTHR12210">
    <property type="entry name" value="DULLARD PROTEIN PHOSPHATASE"/>
    <property type="match status" value="1"/>
</dbReference>
<dbReference type="PROSITE" id="PS50969">
    <property type="entry name" value="FCP1"/>
    <property type="match status" value="1"/>
</dbReference>
<evidence type="ECO:0000256" key="1">
    <source>
        <dbReference type="RuleBase" id="RU365079"/>
    </source>
</evidence>
<dbReference type="GO" id="GO:0005744">
    <property type="term" value="C:TIM23 mitochondrial import inner membrane translocase complex"/>
    <property type="evidence" value="ECO:0007669"/>
    <property type="project" value="UniProtKB-UniRule"/>
</dbReference>
<dbReference type="GO" id="GO:0015031">
    <property type="term" value="P:protein transport"/>
    <property type="evidence" value="ECO:0007669"/>
    <property type="project" value="UniProtKB-KW"/>
</dbReference>
<comment type="similarity">
    <text evidence="1">Belongs to the TIM50 family.</text>
</comment>
<keyword evidence="1" id="KW-0811">Translocation</keyword>
<comment type="subcellular location">
    <subcellularLocation>
        <location evidence="1">Mitochondrion inner membrane</location>
        <topology evidence="1">Single-pass membrane protein</topology>
    </subcellularLocation>
</comment>
<gene>
    <name evidence="4" type="primary">ctdspl2-b</name>
    <name evidence="4" type="ORF">T10_3696</name>
</gene>
<keyword evidence="1" id="KW-0809">Transit peptide</keyword>
<proteinExistence type="inferred from homology"/>
<dbReference type="Proteomes" id="UP000054843">
    <property type="component" value="Unassembled WGS sequence"/>
</dbReference>
<keyword evidence="5" id="KW-1185">Reference proteome</keyword>
<dbReference type="STRING" id="268474.A0A0V1MNJ6"/>
<keyword evidence="1" id="KW-0496">Mitochondrion</keyword>
<organism evidence="4 5">
    <name type="scientific">Trichinella papuae</name>
    <dbReference type="NCBI Taxonomy" id="268474"/>
    <lineage>
        <taxon>Eukaryota</taxon>
        <taxon>Metazoa</taxon>
        <taxon>Ecdysozoa</taxon>
        <taxon>Nematoda</taxon>
        <taxon>Enoplea</taxon>
        <taxon>Dorylaimia</taxon>
        <taxon>Trichinellida</taxon>
        <taxon>Trichinellidae</taxon>
        <taxon>Trichinella</taxon>
    </lineage>
</organism>
<comment type="caution">
    <text evidence="4">The sequence shown here is derived from an EMBL/GenBank/DDBJ whole genome shotgun (WGS) entry which is preliminary data.</text>
</comment>
<dbReference type="InterPro" id="IPR004274">
    <property type="entry name" value="FCP1_dom"/>
</dbReference>